<dbReference type="InterPro" id="IPR001375">
    <property type="entry name" value="Peptidase_S9_cat"/>
</dbReference>
<dbReference type="Proteomes" id="UP000001745">
    <property type="component" value="Unassembled WGS sequence"/>
</dbReference>
<dbReference type="SUPFAM" id="SSF82171">
    <property type="entry name" value="DPP6 N-terminal domain-like"/>
    <property type="match status" value="1"/>
</dbReference>
<feature type="domain" description="Peptidase S9 prolyl oligopeptidase catalytic" evidence="4">
    <location>
        <begin position="406"/>
        <end position="619"/>
    </location>
</feature>
<dbReference type="OMA" id="NDYAGKE"/>
<evidence type="ECO:0000259" key="4">
    <source>
        <dbReference type="Pfam" id="PF00326"/>
    </source>
</evidence>
<evidence type="ECO:0000256" key="2">
    <source>
        <dbReference type="ARBA" id="ARBA00022801"/>
    </source>
</evidence>
<sequence length="620" mass="68852">MIDYAKELLDLEYPTGVRLSPDAMSVVYSAKPKWKSTEEVSSIWVGNTQSHKSTHSEYIAFLSDRGNLGNSCALYLCRLDGQRETKALTPPTNKKSISKFEFSPDGKHIAFLAAAEKEQNEVVDVWNQGWDYANLHLIDIESGSTRVLAPEDVHVVDFSWSEDGSQMAYVTHRSPDIESGWLHGATISTVEIAAIGVGARTLCHVPREVSDLTWIRSDIYFIAYSTPTDINTSRSVYSVNLLDKDKSVTKVAHGVDDCAAGLRKVGGDLLVHVQRGMEDQLRLLNSTILYREKKCILSFDATVDVDGKIGLVFVQGSVNRPPEVFWTSPAGDLAQLSNHGKVWTKEYNTCTFIECQTLDGTEKLEGMFLGPANATEKSVPTIVLIHGGPYWRVTDSFNFLDHFFMPQLLHKGFGILIPNYRGSSGRGERFARYSSGGMGIYDEPDIVAMTQYVITQKLADPLRLIVAGKSQGGFLSYLLSVRNGTHGLGWRFQGAIACAGVTDWDTMSMSSDIGYAQADLAGGAPWNIHKSDVRTRAGSAIWEFRDAARERRIPPMLLLHGNEDKRVPISQAVGFRRALDEVGLPFQFAVYRGEGHFFQKRKSAEDLMERIVRFVTKTLA</sequence>
<dbReference type="Pfam" id="PF00326">
    <property type="entry name" value="Peptidase_S9"/>
    <property type="match status" value="1"/>
</dbReference>
<dbReference type="VEuPathDB" id="FungiDB:TSTA_098040"/>
<evidence type="ECO:0000313" key="6">
    <source>
        <dbReference type="Proteomes" id="UP000001745"/>
    </source>
</evidence>
<dbReference type="PANTHER" id="PTHR42776">
    <property type="entry name" value="SERINE PEPTIDASE S9 FAMILY MEMBER"/>
    <property type="match status" value="1"/>
</dbReference>
<evidence type="ECO:0000256" key="3">
    <source>
        <dbReference type="ARBA" id="ARBA00032829"/>
    </source>
</evidence>
<proteinExistence type="inferred from homology"/>
<gene>
    <name evidence="5" type="ORF">TSTA_098040</name>
</gene>
<accession>B8MM36</accession>
<dbReference type="Gene3D" id="2.120.10.30">
    <property type="entry name" value="TolB, C-terminal domain"/>
    <property type="match status" value="1"/>
</dbReference>
<dbReference type="EMBL" id="EQ962658">
    <property type="protein sequence ID" value="EED13548.1"/>
    <property type="molecule type" value="Genomic_DNA"/>
</dbReference>
<evidence type="ECO:0000256" key="1">
    <source>
        <dbReference type="ARBA" id="ARBA00010040"/>
    </source>
</evidence>
<dbReference type="HOGENOM" id="CLU_008615_2_0_1"/>
<dbReference type="GO" id="GO:0006508">
    <property type="term" value="P:proteolysis"/>
    <property type="evidence" value="ECO:0007669"/>
    <property type="project" value="InterPro"/>
</dbReference>
<comment type="similarity">
    <text evidence="1">Belongs to the peptidase S9C family.</text>
</comment>
<dbReference type="STRING" id="441959.B8MM36"/>
<keyword evidence="2" id="KW-0378">Hydrolase</keyword>
<dbReference type="InterPro" id="IPR011042">
    <property type="entry name" value="6-blade_b-propeller_TolB-like"/>
</dbReference>
<dbReference type="PhylomeDB" id="B8MM36"/>
<evidence type="ECO:0000313" key="5">
    <source>
        <dbReference type="EMBL" id="EED13548.1"/>
    </source>
</evidence>
<dbReference type="RefSeq" id="XP_002485786.1">
    <property type="nucleotide sequence ID" value="XM_002485741.1"/>
</dbReference>
<dbReference type="GeneID" id="8108443"/>
<dbReference type="GO" id="GO:0004252">
    <property type="term" value="F:serine-type endopeptidase activity"/>
    <property type="evidence" value="ECO:0007669"/>
    <property type="project" value="TreeGrafter"/>
</dbReference>
<organism evidence="5 6">
    <name type="scientific">Talaromyces stipitatus (strain ATCC 10500 / CBS 375.48 / QM 6759 / NRRL 1006)</name>
    <name type="common">Penicillium stipitatum</name>
    <dbReference type="NCBI Taxonomy" id="441959"/>
    <lineage>
        <taxon>Eukaryota</taxon>
        <taxon>Fungi</taxon>
        <taxon>Dikarya</taxon>
        <taxon>Ascomycota</taxon>
        <taxon>Pezizomycotina</taxon>
        <taxon>Eurotiomycetes</taxon>
        <taxon>Eurotiomycetidae</taxon>
        <taxon>Eurotiales</taxon>
        <taxon>Trichocomaceae</taxon>
        <taxon>Talaromyces</taxon>
        <taxon>Talaromyces sect. Talaromyces</taxon>
    </lineage>
</organism>
<dbReference type="PANTHER" id="PTHR42776:SF27">
    <property type="entry name" value="DIPEPTIDYL PEPTIDASE FAMILY MEMBER 6"/>
    <property type="match status" value="1"/>
</dbReference>
<dbReference type="OrthoDB" id="43744at2759"/>
<reference evidence="6" key="1">
    <citation type="journal article" date="2015" name="Genome Announc.">
        <title>Genome sequence of the AIDS-associated pathogen Penicillium marneffei (ATCC18224) and its near taxonomic relative Talaromyces stipitatus (ATCC10500).</title>
        <authorList>
            <person name="Nierman W.C."/>
            <person name="Fedorova-Abrams N.D."/>
            <person name="Andrianopoulos A."/>
        </authorList>
    </citation>
    <scope>NUCLEOTIDE SEQUENCE [LARGE SCALE GENOMIC DNA]</scope>
    <source>
        <strain evidence="6">ATCC 10500 / CBS 375.48 / QM 6759 / NRRL 1006</strain>
    </source>
</reference>
<name>B8MM36_TALSN</name>
<dbReference type="SUPFAM" id="SSF53474">
    <property type="entry name" value="alpha/beta-Hydrolases"/>
    <property type="match status" value="1"/>
</dbReference>
<keyword evidence="6" id="KW-1185">Reference proteome</keyword>
<dbReference type="eggNOG" id="KOG2100">
    <property type="taxonomic scope" value="Eukaryota"/>
</dbReference>
<protein>
    <recommendedName>
        <fullName evidence="3">Dipeptidyl-peptidase V</fullName>
    </recommendedName>
</protein>
<dbReference type="InParanoid" id="B8MM36"/>
<dbReference type="AlphaFoldDB" id="B8MM36"/>
<dbReference type="InterPro" id="IPR029058">
    <property type="entry name" value="AB_hydrolase_fold"/>
</dbReference>
<dbReference type="Gene3D" id="3.40.50.1820">
    <property type="entry name" value="alpha/beta hydrolase"/>
    <property type="match status" value="1"/>
</dbReference>